<dbReference type="InterPro" id="IPR050189">
    <property type="entry name" value="MFS_Efflux_Transporters"/>
</dbReference>
<dbReference type="Proteomes" id="UP000216207">
    <property type="component" value="Unassembled WGS sequence"/>
</dbReference>
<evidence type="ECO:0000256" key="4">
    <source>
        <dbReference type="ARBA" id="ARBA00022692"/>
    </source>
</evidence>
<feature type="transmembrane region" description="Helical" evidence="7">
    <location>
        <begin position="78"/>
        <end position="101"/>
    </location>
</feature>
<protein>
    <submittedName>
        <fullName evidence="9">MFS transporter</fullName>
    </submittedName>
</protein>
<dbReference type="SUPFAM" id="SSF103473">
    <property type="entry name" value="MFS general substrate transporter"/>
    <property type="match status" value="1"/>
</dbReference>
<evidence type="ECO:0000259" key="8">
    <source>
        <dbReference type="PROSITE" id="PS50850"/>
    </source>
</evidence>
<dbReference type="InterPro" id="IPR011701">
    <property type="entry name" value="MFS"/>
</dbReference>
<name>A0A268NWR1_SHOCL</name>
<evidence type="ECO:0000313" key="9">
    <source>
        <dbReference type="EMBL" id="PAE87926.1"/>
    </source>
</evidence>
<feature type="transmembrane region" description="Helical" evidence="7">
    <location>
        <begin position="370"/>
        <end position="389"/>
    </location>
</feature>
<evidence type="ECO:0000256" key="5">
    <source>
        <dbReference type="ARBA" id="ARBA00022989"/>
    </source>
</evidence>
<evidence type="ECO:0000313" key="10">
    <source>
        <dbReference type="Proteomes" id="UP000216207"/>
    </source>
</evidence>
<sequence length="394" mass="44119">MLRQQAYGKMLILSLLSISSFFASLNQNIYTPVIPLIRDSFNVSIHWVNFTVSSFILTIALVQICLGSVVDRKNQKRLLILGVVLMGISTTICAFTDDFLLFTICRLIQAVGAGIIPLVTITMISHVFEGEERGNAMGTYQIVLTLAPALSPVLGGLVGEYFGYEGIFLFLSVICVILLLSMMYGLPDSGYKIEYSQKQDHFLQTYRSVFSNRVVFMMMLISFFVFFIYFAILVFLPLLLRDHYHVDLQYIGLLYLPLTVSMILGSVLFKKLQRKIALGKLYRATLFVMPALIILFGILHTKTIIGLSTLLFLYGVTIGFAPPLFSTMISNKISEYRGAALGMFNFIRYSGMAIGGMFTGLSQVLPSTLIFISLGILLLIVSLCQYPLFMRKDL</sequence>
<feature type="transmembrane region" description="Helical" evidence="7">
    <location>
        <begin position="107"/>
        <end position="128"/>
    </location>
</feature>
<comment type="subcellular location">
    <subcellularLocation>
        <location evidence="1">Cell membrane</location>
        <topology evidence="1">Multi-pass membrane protein</topology>
    </subcellularLocation>
</comment>
<dbReference type="PRINTS" id="PR01036">
    <property type="entry name" value="TCRTETB"/>
</dbReference>
<feature type="transmembrane region" description="Helical" evidence="7">
    <location>
        <begin position="248"/>
        <end position="269"/>
    </location>
</feature>
<keyword evidence="3" id="KW-1003">Cell membrane</keyword>
<dbReference type="GO" id="GO:0005886">
    <property type="term" value="C:plasma membrane"/>
    <property type="evidence" value="ECO:0007669"/>
    <property type="project" value="UniProtKB-SubCell"/>
</dbReference>
<organism evidence="9 10">
    <name type="scientific">Shouchella clausii</name>
    <name type="common">Alkalihalobacillus clausii</name>
    <dbReference type="NCBI Taxonomy" id="79880"/>
    <lineage>
        <taxon>Bacteria</taxon>
        <taxon>Bacillati</taxon>
        <taxon>Bacillota</taxon>
        <taxon>Bacilli</taxon>
        <taxon>Bacillales</taxon>
        <taxon>Bacillaceae</taxon>
        <taxon>Shouchella</taxon>
    </lineage>
</organism>
<feature type="transmembrane region" description="Helical" evidence="7">
    <location>
        <begin position="167"/>
        <end position="186"/>
    </location>
</feature>
<feature type="domain" description="Major facilitator superfamily (MFS) profile" evidence="8">
    <location>
        <begin position="12"/>
        <end position="393"/>
    </location>
</feature>
<dbReference type="Pfam" id="PF07690">
    <property type="entry name" value="MFS_1"/>
    <property type="match status" value="1"/>
</dbReference>
<dbReference type="PROSITE" id="PS50850">
    <property type="entry name" value="MFS"/>
    <property type="match status" value="1"/>
</dbReference>
<dbReference type="PANTHER" id="PTHR43124">
    <property type="entry name" value="PURINE EFFLUX PUMP PBUE"/>
    <property type="match status" value="1"/>
</dbReference>
<evidence type="ECO:0000256" key="1">
    <source>
        <dbReference type="ARBA" id="ARBA00004651"/>
    </source>
</evidence>
<dbReference type="InterPro" id="IPR036259">
    <property type="entry name" value="MFS_trans_sf"/>
</dbReference>
<dbReference type="PANTHER" id="PTHR43124:SF3">
    <property type="entry name" value="CHLORAMPHENICOL EFFLUX PUMP RV0191"/>
    <property type="match status" value="1"/>
</dbReference>
<dbReference type="RefSeq" id="WP_095326921.1">
    <property type="nucleotide sequence ID" value="NZ_NPCC01000025.1"/>
</dbReference>
<proteinExistence type="predicted"/>
<evidence type="ECO:0000256" key="3">
    <source>
        <dbReference type="ARBA" id="ARBA00022475"/>
    </source>
</evidence>
<keyword evidence="5 7" id="KW-1133">Transmembrane helix</keyword>
<gene>
    <name evidence="9" type="ORF">CHH72_15790</name>
</gene>
<feature type="transmembrane region" description="Helical" evidence="7">
    <location>
        <begin position="346"/>
        <end position="364"/>
    </location>
</feature>
<keyword evidence="6 7" id="KW-0472">Membrane</keyword>
<evidence type="ECO:0000256" key="7">
    <source>
        <dbReference type="SAM" id="Phobius"/>
    </source>
</evidence>
<feature type="transmembrane region" description="Helical" evidence="7">
    <location>
        <begin position="305"/>
        <end position="325"/>
    </location>
</feature>
<dbReference type="Gene3D" id="1.20.1250.20">
    <property type="entry name" value="MFS general substrate transporter like domains"/>
    <property type="match status" value="1"/>
</dbReference>
<dbReference type="GO" id="GO:0022857">
    <property type="term" value="F:transmembrane transporter activity"/>
    <property type="evidence" value="ECO:0007669"/>
    <property type="project" value="InterPro"/>
</dbReference>
<dbReference type="AlphaFoldDB" id="A0A268NWR1"/>
<feature type="transmembrane region" description="Helical" evidence="7">
    <location>
        <begin position="281"/>
        <end position="299"/>
    </location>
</feature>
<dbReference type="InterPro" id="IPR020846">
    <property type="entry name" value="MFS_dom"/>
</dbReference>
<evidence type="ECO:0000256" key="6">
    <source>
        <dbReference type="ARBA" id="ARBA00023136"/>
    </source>
</evidence>
<evidence type="ECO:0000256" key="2">
    <source>
        <dbReference type="ARBA" id="ARBA00022448"/>
    </source>
</evidence>
<accession>A0A268NWR1</accession>
<feature type="transmembrane region" description="Helical" evidence="7">
    <location>
        <begin position="140"/>
        <end position="161"/>
    </location>
</feature>
<keyword evidence="4 7" id="KW-0812">Transmembrane</keyword>
<reference evidence="9 10" key="1">
    <citation type="submission" date="2017-07" db="EMBL/GenBank/DDBJ databases">
        <title>Isolation and whole genome analysis of endospore-forming bacteria from heroin.</title>
        <authorList>
            <person name="Kalinowski J."/>
            <person name="Ahrens B."/>
            <person name="Al-Dilaimi A."/>
            <person name="Winkler A."/>
            <person name="Wibberg D."/>
            <person name="Schleenbecker U."/>
            <person name="Ruckert C."/>
            <person name="Wolfel R."/>
            <person name="Grass G."/>
        </authorList>
    </citation>
    <scope>NUCLEOTIDE SEQUENCE [LARGE SCALE GENOMIC DNA]</scope>
    <source>
        <strain evidence="9 10">7539</strain>
    </source>
</reference>
<dbReference type="EMBL" id="NPCC01000025">
    <property type="protein sequence ID" value="PAE87926.1"/>
    <property type="molecule type" value="Genomic_DNA"/>
</dbReference>
<feature type="transmembrane region" description="Helical" evidence="7">
    <location>
        <begin position="47"/>
        <end position="66"/>
    </location>
</feature>
<keyword evidence="2" id="KW-0813">Transport</keyword>
<feature type="transmembrane region" description="Helical" evidence="7">
    <location>
        <begin position="214"/>
        <end position="236"/>
    </location>
</feature>
<comment type="caution">
    <text evidence="9">The sequence shown here is derived from an EMBL/GenBank/DDBJ whole genome shotgun (WGS) entry which is preliminary data.</text>
</comment>